<dbReference type="Proteomes" id="UP000066042">
    <property type="component" value="Chromosome"/>
</dbReference>
<reference evidence="1 2" key="1">
    <citation type="journal article" date="2016" name="Genome Announc.">
        <title>Complete genome sequence of the hyperthermophilic and piezophilic archaeon Thermococcus barophilus Ch5, capable of growth at the expense of hydrogenogenesis from carbon monoxide and formate.</title>
        <authorList>
            <person name="Oger P."/>
            <person name="Sokolova T.G."/>
            <person name="Kozhevnikova D.A."/>
            <person name="Taranov E.A."/>
            <person name="Vannier P."/>
            <person name="Lee H.S."/>
            <person name="Kwon K.K."/>
            <person name="Kang S.G."/>
            <person name="Lee J.H."/>
            <person name="Bonch-Osmolovskaya E.A."/>
            <person name="Lebedinsky A.V."/>
        </authorList>
    </citation>
    <scope>NUCLEOTIDE SEQUENCE [LARGE SCALE GENOMIC DNA]</scope>
    <source>
        <strain evidence="2">Ch5</strain>
    </source>
</reference>
<dbReference type="EMBL" id="CP013050">
    <property type="protein sequence ID" value="ALM76232.1"/>
    <property type="molecule type" value="Genomic_DNA"/>
</dbReference>
<name>A0A0S1XEX5_THEBA</name>
<evidence type="ECO:0000313" key="1">
    <source>
        <dbReference type="EMBL" id="ALM76232.1"/>
    </source>
</evidence>
<accession>A0A0S1XEX5</accession>
<gene>
    <name evidence="1" type="ORF">TBCH5v1_2337</name>
</gene>
<dbReference type="RefSeq" id="WP_056934659.1">
    <property type="nucleotide sequence ID" value="NZ_CP013050.1"/>
</dbReference>
<dbReference type="AlphaFoldDB" id="A0A0S1XEX5"/>
<dbReference type="STRING" id="55802.TBCH5v1_2337"/>
<protein>
    <submittedName>
        <fullName evidence="1">Uncharacterized protein</fullName>
    </submittedName>
</protein>
<sequence length="104" mass="12060">MRVWGELWLQYGDSLPEHVRIHPKAVSRFFEGFTRAGAIKLLELHIEELKVELAQSQALVEQGYEWPLRDMKETLADLRRAERILAQLKSYSVRKVEVVVNEGG</sequence>
<dbReference type="PATRIC" id="fig|55802.8.peg.2317"/>
<proteinExistence type="predicted"/>
<dbReference type="GeneID" id="26137553"/>
<evidence type="ECO:0000313" key="2">
    <source>
        <dbReference type="Proteomes" id="UP000066042"/>
    </source>
</evidence>
<organism evidence="1 2">
    <name type="scientific">Thermococcus barophilus</name>
    <dbReference type="NCBI Taxonomy" id="55802"/>
    <lineage>
        <taxon>Archaea</taxon>
        <taxon>Methanobacteriati</taxon>
        <taxon>Methanobacteriota</taxon>
        <taxon>Thermococci</taxon>
        <taxon>Thermococcales</taxon>
        <taxon>Thermococcaceae</taxon>
        <taxon>Thermococcus</taxon>
    </lineage>
</organism>